<evidence type="ECO:0000256" key="5">
    <source>
        <dbReference type="ARBA" id="ARBA00022801"/>
    </source>
</evidence>
<accession>A0A0V1Q5D0</accession>
<protein>
    <recommendedName>
        <fullName evidence="7">Ubiquitin carboxyl-terminal hydrolase</fullName>
        <ecNumber evidence="7">3.4.19.12</ecNumber>
    </recommendedName>
</protein>
<dbReference type="SUPFAM" id="SSF54001">
    <property type="entry name" value="Cysteine proteinases"/>
    <property type="match status" value="1"/>
</dbReference>
<feature type="compositionally biased region" description="Low complexity" evidence="8">
    <location>
        <begin position="472"/>
        <end position="493"/>
    </location>
</feature>
<keyword evidence="5 7" id="KW-0378">Hydrolase</keyword>
<evidence type="ECO:0000256" key="7">
    <source>
        <dbReference type="RuleBase" id="RU366025"/>
    </source>
</evidence>
<dbReference type="EMBL" id="LMYN01000006">
    <property type="protein sequence ID" value="KSA03716.1"/>
    <property type="molecule type" value="Genomic_DNA"/>
</dbReference>
<evidence type="ECO:0000256" key="3">
    <source>
        <dbReference type="ARBA" id="ARBA00022670"/>
    </source>
</evidence>
<evidence type="ECO:0000256" key="2">
    <source>
        <dbReference type="ARBA" id="ARBA00009085"/>
    </source>
</evidence>
<feature type="compositionally biased region" description="Polar residues" evidence="8">
    <location>
        <begin position="441"/>
        <end position="454"/>
    </location>
</feature>
<keyword evidence="3 7" id="KW-0645">Protease</keyword>
<reference evidence="10 11" key="1">
    <citation type="submission" date="2015-11" db="EMBL/GenBank/DDBJ databases">
        <title>The genome of Debaryomyces fabryi.</title>
        <authorList>
            <person name="Tafer H."/>
            <person name="Lopandic K."/>
        </authorList>
    </citation>
    <scope>NUCLEOTIDE SEQUENCE [LARGE SCALE GENOMIC DNA]</scope>
    <source>
        <strain evidence="10 11">CBS 789</strain>
    </source>
</reference>
<dbReference type="InterPro" id="IPR038765">
    <property type="entry name" value="Papain-like_cys_pep_sf"/>
</dbReference>
<dbReference type="InterPro" id="IPR018200">
    <property type="entry name" value="USP_CS"/>
</dbReference>
<feature type="region of interest" description="Disordered" evidence="8">
    <location>
        <begin position="348"/>
        <end position="382"/>
    </location>
</feature>
<dbReference type="EC" id="3.4.19.12" evidence="7"/>
<dbReference type="AlphaFoldDB" id="A0A0V1Q5D0"/>
<keyword evidence="4 7" id="KW-0833">Ubl conjugation pathway</keyword>
<dbReference type="RefSeq" id="XP_015469818.1">
    <property type="nucleotide sequence ID" value="XM_015609358.1"/>
</dbReference>
<evidence type="ECO:0000256" key="8">
    <source>
        <dbReference type="SAM" id="MobiDB-lite"/>
    </source>
</evidence>
<evidence type="ECO:0000256" key="4">
    <source>
        <dbReference type="ARBA" id="ARBA00022786"/>
    </source>
</evidence>
<comment type="catalytic activity">
    <reaction evidence="1 7">
        <text>Thiol-dependent hydrolysis of ester, thioester, amide, peptide and isopeptide bonds formed by the C-terminal Gly of ubiquitin (a 76-residue protein attached to proteins as an intracellular targeting signal).</text>
        <dbReference type="EC" id="3.4.19.12"/>
    </reaction>
</comment>
<dbReference type="GO" id="GO:0016579">
    <property type="term" value="P:protein deubiquitination"/>
    <property type="evidence" value="ECO:0007669"/>
    <property type="project" value="InterPro"/>
</dbReference>
<dbReference type="GO" id="GO:0006508">
    <property type="term" value="P:proteolysis"/>
    <property type="evidence" value="ECO:0007669"/>
    <property type="project" value="UniProtKB-KW"/>
</dbReference>
<name>A0A0V1Q5D0_9ASCO</name>
<dbReference type="GO" id="GO:0004843">
    <property type="term" value="F:cysteine-type deubiquitinase activity"/>
    <property type="evidence" value="ECO:0007669"/>
    <property type="project" value="UniProtKB-UniRule"/>
</dbReference>
<dbReference type="Gene3D" id="3.90.70.10">
    <property type="entry name" value="Cysteine proteinases"/>
    <property type="match status" value="1"/>
</dbReference>
<evidence type="ECO:0000256" key="1">
    <source>
        <dbReference type="ARBA" id="ARBA00000707"/>
    </source>
</evidence>
<feature type="region of interest" description="Disordered" evidence="8">
    <location>
        <begin position="441"/>
        <end position="495"/>
    </location>
</feature>
<dbReference type="InterPro" id="IPR036873">
    <property type="entry name" value="Rhodanese-like_dom_sf"/>
</dbReference>
<dbReference type="PROSITE" id="PS00972">
    <property type="entry name" value="USP_1"/>
    <property type="match status" value="1"/>
</dbReference>
<feature type="domain" description="USP" evidence="9">
    <location>
        <begin position="513"/>
        <end position="912"/>
    </location>
</feature>
<keyword evidence="11" id="KW-1185">Reference proteome</keyword>
<evidence type="ECO:0000313" key="10">
    <source>
        <dbReference type="EMBL" id="KSA03716.1"/>
    </source>
</evidence>
<dbReference type="CDD" id="cd02674">
    <property type="entry name" value="Peptidase_C19R"/>
    <property type="match status" value="1"/>
</dbReference>
<sequence length="912" mass="104090">MTSEIVKFRSIDELKSLSLSITNELISSTPKIPKLLGHQVSLIEIFTHESRKLERLGYCDFELALVSFDISVALYKFCEKAVTVETKEFLDDIKVTLQNKKSKYEHMMEVFSNSPKANESNKIDGSVDPLLARFNNLKSPSPQEMEDGSQISHTKSISIEAYKYREFINPSELYTLLFLQTYSSKSILLIDFRTRKEYNYNHINHSEIVNIEPEWVNSLSGTLKEFHNVVDQDLEARLEMLLPSEQYKRFLKRFNYDLVVIYNFRYGPNIEEDRFMSLKSLLINGDSNGIAVQCPFQKLIDIITYKNKYISSKLKRHPCILAGGVKTWYDMFGDKYITKTNTTQVLARPEASLSRGGSDSSIPRQKNAKTLEDSINPERSSSPYLKNFGDYLSTAKSKNTPISNTFSPSTLMAATTSNINSNTSTSIQNSNRFRSSSLEGSFINNDKLSSSPPRQQKPKLKSSPSRRESNASVSNLSHTLSNSLSPSKSSLSSEIPFTSKNNNAVKFLEQYTTGLTNLGNSCYMNCILQCLGATPQLTNFFFPNISSSSLPSTASLQSYRQHINVNNKLGTKGILTTNFANLLMNMFSNVGKYFTPTSFKKVVGSLSPGQQFATFDQQDCIEFLNFILDGLHEDLNQMLISDPEEKRTILELTPEQEKTREFLPVRLASTIEWERYLKLNFSIIVDFFQGQYLSQLKCLECGLTSTTYNAFLILSLPIPEKLGSLKDVSLHDCLEGFVTTELLDDNNKWHCPSCKKFTKLTKKITITRLPNVLIIHFKRFKINSNGYFNKLDTFIKYPVNDVLDLTSYWPDVGTSVNDNLKSNEKISKEKERQILSTLPARNQQPPFRYKLYGVANHYGNLTTGHYTSYVYKQSDSKKTRDWCYFDDAKVTYNCKESQVLNRNAYCLFYQRI</sequence>
<dbReference type="PANTHER" id="PTHR21646:SF95">
    <property type="entry name" value="UBIQUITIN CARBOXYL-TERMINAL HYDROLASE 4-RELATED"/>
    <property type="match status" value="1"/>
</dbReference>
<comment type="caution">
    <text evidence="10">The sequence shown here is derived from an EMBL/GenBank/DDBJ whole genome shotgun (WGS) entry which is preliminary data.</text>
</comment>
<dbReference type="PROSITE" id="PS50235">
    <property type="entry name" value="USP_3"/>
    <property type="match status" value="1"/>
</dbReference>
<dbReference type="InterPro" id="IPR028889">
    <property type="entry name" value="USP"/>
</dbReference>
<dbReference type="GeneID" id="26837537"/>
<evidence type="ECO:0000313" key="11">
    <source>
        <dbReference type="Proteomes" id="UP000054251"/>
    </source>
</evidence>
<dbReference type="InterPro" id="IPR001394">
    <property type="entry name" value="Peptidase_C19_UCH"/>
</dbReference>
<proteinExistence type="inferred from homology"/>
<evidence type="ECO:0000259" key="9">
    <source>
        <dbReference type="PROSITE" id="PS50235"/>
    </source>
</evidence>
<dbReference type="InterPro" id="IPR050185">
    <property type="entry name" value="Ub_carboxyl-term_hydrolase"/>
</dbReference>
<keyword evidence="6 7" id="KW-0788">Thiol protease</keyword>
<organism evidence="10 11">
    <name type="scientific">Debaryomyces fabryi</name>
    <dbReference type="NCBI Taxonomy" id="58627"/>
    <lineage>
        <taxon>Eukaryota</taxon>
        <taxon>Fungi</taxon>
        <taxon>Dikarya</taxon>
        <taxon>Ascomycota</taxon>
        <taxon>Saccharomycotina</taxon>
        <taxon>Pichiomycetes</taxon>
        <taxon>Debaryomycetaceae</taxon>
        <taxon>Debaryomyces</taxon>
    </lineage>
</organism>
<gene>
    <name evidence="10" type="ORF">AC631_00528</name>
</gene>
<dbReference type="PANTHER" id="PTHR21646">
    <property type="entry name" value="UBIQUITIN CARBOXYL-TERMINAL HYDROLASE"/>
    <property type="match status" value="1"/>
</dbReference>
<comment type="similarity">
    <text evidence="2 7">Belongs to the peptidase C19 family.</text>
</comment>
<dbReference type="OrthoDB" id="292964at2759"/>
<dbReference type="Pfam" id="PF00443">
    <property type="entry name" value="UCH"/>
    <property type="match status" value="1"/>
</dbReference>
<dbReference type="Proteomes" id="UP000054251">
    <property type="component" value="Unassembled WGS sequence"/>
</dbReference>
<evidence type="ECO:0000256" key="6">
    <source>
        <dbReference type="ARBA" id="ARBA00022807"/>
    </source>
</evidence>
<dbReference type="PROSITE" id="PS00973">
    <property type="entry name" value="USP_2"/>
    <property type="match status" value="1"/>
</dbReference>
<feature type="compositionally biased region" description="Polar residues" evidence="8">
    <location>
        <begin position="355"/>
        <end position="364"/>
    </location>
</feature>
<dbReference type="SUPFAM" id="SSF52821">
    <property type="entry name" value="Rhodanese/Cell cycle control phosphatase"/>
    <property type="match status" value="1"/>
</dbReference>
<dbReference type="Gene3D" id="3.40.250.10">
    <property type="entry name" value="Rhodanese-like domain"/>
    <property type="match status" value="1"/>
</dbReference>